<dbReference type="InterPro" id="IPR008974">
    <property type="entry name" value="TRAF-like"/>
</dbReference>
<dbReference type="InterPro" id="IPR000269">
    <property type="entry name" value="Cu_amine_oxidase"/>
</dbReference>
<dbReference type="CDD" id="cd00121">
    <property type="entry name" value="MATH"/>
    <property type="match status" value="1"/>
</dbReference>
<dbReference type="PANTHER" id="PTHR10638:SF18">
    <property type="entry name" value="AMINE OXIDASE [COPPER-CONTAINING] ZETA, PEROXISOMAL"/>
    <property type="match status" value="1"/>
</dbReference>
<dbReference type="Proteomes" id="UP000266723">
    <property type="component" value="Unassembled WGS sequence"/>
</dbReference>
<keyword evidence="2" id="KW-0560">Oxidoreductase</keyword>
<organism evidence="6 7">
    <name type="scientific">Brassica cretica</name>
    <name type="common">Mustard</name>
    <dbReference type="NCBI Taxonomy" id="69181"/>
    <lineage>
        <taxon>Eukaryota</taxon>
        <taxon>Viridiplantae</taxon>
        <taxon>Streptophyta</taxon>
        <taxon>Embryophyta</taxon>
        <taxon>Tracheophyta</taxon>
        <taxon>Spermatophyta</taxon>
        <taxon>Magnoliopsida</taxon>
        <taxon>eudicotyledons</taxon>
        <taxon>Gunneridae</taxon>
        <taxon>Pentapetalae</taxon>
        <taxon>rosids</taxon>
        <taxon>malvids</taxon>
        <taxon>Brassicales</taxon>
        <taxon>Brassicaceae</taxon>
        <taxon>Brassiceae</taxon>
        <taxon>Brassica</taxon>
    </lineage>
</organism>
<dbReference type="Pfam" id="PF22486">
    <property type="entry name" value="MATH_2"/>
    <property type="match status" value="1"/>
</dbReference>
<dbReference type="Pfam" id="PF01179">
    <property type="entry name" value="Cu_amine_oxid"/>
    <property type="match status" value="2"/>
</dbReference>
<dbReference type="InterPro" id="IPR015798">
    <property type="entry name" value="Cu_amine_oxidase_C"/>
</dbReference>
<keyword evidence="7" id="KW-1185">Reference proteome</keyword>
<keyword evidence="3" id="KW-0175">Coiled coil</keyword>
<dbReference type="InterPro" id="IPR036460">
    <property type="entry name" value="Cu_amine_oxidase_C_sf"/>
</dbReference>
<dbReference type="SMART" id="SM00061">
    <property type="entry name" value="MATH"/>
    <property type="match status" value="1"/>
</dbReference>
<dbReference type="PROSITE" id="PS50144">
    <property type="entry name" value="MATH"/>
    <property type="match status" value="1"/>
</dbReference>
<dbReference type="Gene3D" id="2.60.210.10">
    <property type="entry name" value="Apoptosis, Tumor Necrosis Factor Receptor Associated Protein 2, Chain A"/>
    <property type="match status" value="1"/>
</dbReference>
<feature type="domain" description="MATH" evidence="4">
    <location>
        <begin position="493"/>
        <end position="619"/>
    </location>
</feature>
<evidence type="ECO:0000256" key="2">
    <source>
        <dbReference type="RuleBase" id="RU000672"/>
    </source>
</evidence>
<dbReference type="Pfam" id="PF03195">
    <property type="entry name" value="LOB"/>
    <property type="match status" value="1"/>
</dbReference>
<evidence type="ECO:0000259" key="4">
    <source>
        <dbReference type="PROSITE" id="PS50144"/>
    </source>
</evidence>
<dbReference type="PROSITE" id="PS50891">
    <property type="entry name" value="LOB"/>
    <property type="match status" value="1"/>
</dbReference>
<evidence type="ECO:0000313" key="6">
    <source>
        <dbReference type="EMBL" id="KAF3576558.1"/>
    </source>
</evidence>
<comment type="similarity">
    <text evidence="1">Belongs to the LOB domain-containing protein family.</text>
</comment>
<name>A0ABQ7DEX3_BRACR</name>
<evidence type="ECO:0000259" key="5">
    <source>
        <dbReference type="PROSITE" id="PS50891"/>
    </source>
</evidence>
<proteinExistence type="inferred from homology"/>
<reference evidence="6 7" key="1">
    <citation type="journal article" date="2020" name="BMC Genomics">
        <title>Intraspecific diversification of the crop wild relative Brassica cretica Lam. using demographic model selection.</title>
        <authorList>
            <person name="Kioukis A."/>
            <person name="Michalopoulou V.A."/>
            <person name="Briers L."/>
            <person name="Pirintsos S."/>
            <person name="Studholme D.J."/>
            <person name="Pavlidis P."/>
            <person name="Sarris P.F."/>
        </authorList>
    </citation>
    <scope>NUCLEOTIDE SEQUENCE [LARGE SCALE GENOMIC DNA]</scope>
    <source>
        <strain evidence="7">cv. PFS-1207/04</strain>
    </source>
</reference>
<comment type="cofactor">
    <cofactor evidence="2">
        <name>Cu cation</name>
        <dbReference type="ChEBI" id="CHEBI:23378"/>
    </cofactor>
    <text evidence="2">Contains 1 topaquinone per subunit.</text>
</comment>
<comment type="PTM">
    <text evidence="2">Topaquinone (TPQ) is generated by copper-dependent autoxidation of a specific tyrosyl residue.</text>
</comment>
<feature type="domain" description="LOB" evidence="5">
    <location>
        <begin position="776"/>
        <end position="880"/>
    </location>
</feature>
<keyword evidence="2" id="KW-0479">Metal-binding</keyword>
<dbReference type="InterPro" id="IPR002083">
    <property type="entry name" value="MATH/TRAF_dom"/>
</dbReference>
<feature type="coiled-coil region" evidence="3">
    <location>
        <begin position="736"/>
        <end position="766"/>
    </location>
</feature>
<keyword evidence="2" id="KW-0186">Copper</keyword>
<protein>
    <recommendedName>
        <fullName evidence="2">Amine oxidase</fullName>
        <ecNumber evidence="2">1.4.3.-</ecNumber>
    </recommendedName>
</protein>
<evidence type="ECO:0000313" key="7">
    <source>
        <dbReference type="Proteomes" id="UP000266723"/>
    </source>
</evidence>
<accession>A0ABQ7DEX3</accession>
<dbReference type="SUPFAM" id="SSF49998">
    <property type="entry name" value="Amine oxidase catalytic domain"/>
    <property type="match status" value="1"/>
</dbReference>
<evidence type="ECO:0000256" key="1">
    <source>
        <dbReference type="ARBA" id="ARBA00005474"/>
    </source>
</evidence>
<dbReference type="EC" id="1.4.3.-" evidence="2"/>
<dbReference type="EMBL" id="QGKV02000649">
    <property type="protein sequence ID" value="KAF3576558.1"/>
    <property type="molecule type" value="Genomic_DNA"/>
</dbReference>
<dbReference type="SUPFAM" id="SSF49599">
    <property type="entry name" value="TRAF domain-like"/>
    <property type="match status" value="1"/>
</dbReference>
<dbReference type="PANTHER" id="PTHR10638">
    <property type="entry name" value="COPPER AMINE OXIDASE"/>
    <property type="match status" value="1"/>
</dbReference>
<keyword evidence="2" id="KW-0801">TPQ</keyword>
<comment type="similarity">
    <text evidence="2">Belongs to the copper/topaquinone oxidase family.</text>
</comment>
<evidence type="ECO:0000256" key="3">
    <source>
        <dbReference type="SAM" id="Coils"/>
    </source>
</evidence>
<comment type="caution">
    <text evidence="6">The sequence shown here is derived from an EMBL/GenBank/DDBJ whole genome shotgun (WGS) entry which is preliminary data.</text>
</comment>
<dbReference type="InterPro" id="IPR004883">
    <property type="entry name" value="LOB"/>
</dbReference>
<sequence>MASASKTATVCAHGGGGSSKLVSVAADTVAAGRSEGEDRRDSSKFGLESVIRPVDSMPGPSFRVRGYFVEWQKWNFRIGFTPREGLVIHSVAYVDGSRGRRPVAHRLSFVEMVVPYGDPNEPHYRKNAFDAGEDGLGKNAHSLKKGCDCLGTIKYFDAHFTNFTGGVETIENCVCLHEEDHGILWKHQDWRTGLAEVRRSRRLTVSFLCTVANYEYGFYWHFYQLGTLIYSAEVSTRVSFDGKIEAEVKLTGILSLGALQPGETRKYGTTIAPGLYAPVHQHFFIARMDMSVDCKPGEAFNQVVEVNVRVDEPGENNIHNNAFYAEEKLLRSEAEAMRDCDPFSARHWIVRNTRTVNRTGQLTGYKLVPGSNCLPLARPEAKFLRRAAFLKHNLWVTRYDPEEKFPGGEFPNQNPRSGEGLATWVKQNRSLEESDVVLWYVFGIIHVPRLEDWPVMPVEHIGFTLMPHGFFNCSPAVDVPPNPACELETKDSEPSFRFEIDNYSEKKDRISSNTFVAGGCEWYLSVYPNGDHLADPDHFSLYLHVANQTMLRPGWKRNVSLYFTLLNQSDKELCRSNIAPCKVLDAKHLSWGFAKICPLSKLQENGVLEKDRLIIEVYINLIEAVDGKSGEVPEEEETMDINGFKVLASQVTLVRKIFAEHPDIALGLKSKDQVLKTAYMNVLIGLINTLNKPSHNHSKAELTKAESEWSELEEVGFKLDWLKSKLEGVILERKKVDDYGNKVIQLEERVKNLEQMENKMKRKIVECFLERKKAKDDGSRVKTLEERVNNLEVVDSSFRMDCLTLKSKSGAIHQVFGASNASKLLSKLPMEDRCEAAITIYYEAQARLQDPIYAQLEILKQQATESMMTTDTPSLENPNYYRDTKLQQLQQSLDLHRHHNRHHQDRSLDTESDSDLRNIMTSYSELDQHLNTFNQYHNGGNDVLSASFGYISYS</sequence>
<dbReference type="Gene3D" id="2.70.98.20">
    <property type="entry name" value="Copper amine oxidase, catalytic domain"/>
    <property type="match status" value="1"/>
</dbReference>
<gene>
    <name evidence="6" type="ORF">DY000_02035855</name>
</gene>